<feature type="domain" description="Amidohydrolase-related" evidence="5">
    <location>
        <begin position="80"/>
        <end position="478"/>
    </location>
</feature>
<dbReference type="PANTHER" id="PTHR11271">
    <property type="entry name" value="GUANINE DEAMINASE"/>
    <property type="match status" value="1"/>
</dbReference>
<dbReference type="InterPro" id="IPR032466">
    <property type="entry name" value="Metal_Hydrolase"/>
</dbReference>
<dbReference type="EMBL" id="CP151264">
    <property type="protein sequence ID" value="WZH48412.1"/>
    <property type="molecule type" value="Genomic_DNA"/>
</dbReference>
<gene>
    <name evidence="6" type="ORF">QYS62_009586</name>
</gene>
<evidence type="ECO:0000313" key="7">
    <source>
        <dbReference type="Proteomes" id="UP001489902"/>
    </source>
</evidence>
<dbReference type="Gene3D" id="2.30.40.10">
    <property type="entry name" value="Urease, subunit C, domain 1"/>
    <property type="match status" value="1"/>
</dbReference>
<accession>A0ABZ2X8T2</accession>
<evidence type="ECO:0000313" key="6">
    <source>
        <dbReference type="EMBL" id="WZH48412.1"/>
    </source>
</evidence>
<evidence type="ECO:0000256" key="2">
    <source>
        <dbReference type="ARBA" id="ARBA00022723"/>
    </source>
</evidence>
<comment type="cofactor">
    <cofactor evidence="1">
        <name>Zn(2+)</name>
        <dbReference type="ChEBI" id="CHEBI:29105"/>
    </cofactor>
</comment>
<evidence type="ECO:0000259" key="5">
    <source>
        <dbReference type="Pfam" id="PF01979"/>
    </source>
</evidence>
<proteinExistence type="predicted"/>
<keyword evidence="2" id="KW-0479">Metal-binding</keyword>
<organism evidence="6 7">
    <name type="scientific">Fusarium acuminatum</name>
    <dbReference type="NCBI Taxonomy" id="5515"/>
    <lineage>
        <taxon>Eukaryota</taxon>
        <taxon>Fungi</taxon>
        <taxon>Dikarya</taxon>
        <taxon>Ascomycota</taxon>
        <taxon>Pezizomycotina</taxon>
        <taxon>Sordariomycetes</taxon>
        <taxon>Hypocreomycetidae</taxon>
        <taxon>Hypocreales</taxon>
        <taxon>Nectriaceae</taxon>
        <taxon>Fusarium</taxon>
        <taxon>Fusarium tricinctum species complex</taxon>
    </lineage>
</organism>
<sequence length="482" mass="52577">MSLCTPSKRPCAYIGMLVSCQSRSSLSISPGCLLVDEHGTISHVINGQVETEKIEQAIEEFGWEVGETNIHRAAANEFFFPGFIDTHIHASQFPNCGLFGQSTLLEWLEKYTYPLESSLADLNKARKVYETCVSSTISHGTTTAAYYATTHVKSTSLLASICKAKGQRALIGRVCMDHPSTLVEYYRDSNVETSETDTLAVVEHIKSLDSSGLHLAPILTPRSAASCTPEQLFMLRDLSVSSSPPLRVQTHLSENLSEIDLVKELWPSHKNYTDIYDSHGLLTPSTILAHAVHLDQAERDLIALRGAKVSHCPVSNSGLGSGTCQVRGLLDDGICVGLGSDVSGGYSCSILEAARHACLVSRLAAAEAQAIQGEVQEGAGSGHDRIKLKVEEVLWMASRGGAEVVGWQDRLGAFEVGMQFDAQLVSFDLLAPGFESQSTRDLGNFKVFGWESWEDRIAKWVYCGDDRNTVKVWVDGDVIHVR</sequence>
<evidence type="ECO:0000256" key="4">
    <source>
        <dbReference type="ARBA" id="ARBA00022833"/>
    </source>
</evidence>
<protein>
    <submittedName>
        <fullName evidence="6">Guanine deaminase</fullName>
    </submittedName>
</protein>
<dbReference type="InterPro" id="IPR011059">
    <property type="entry name" value="Metal-dep_hydrolase_composite"/>
</dbReference>
<keyword evidence="3" id="KW-0378">Hydrolase</keyword>
<dbReference type="Gene3D" id="3.20.20.140">
    <property type="entry name" value="Metal-dependent hydrolases"/>
    <property type="match status" value="1"/>
</dbReference>
<dbReference type="InterPro" id="IPR051607">
    <property type="entry name" value="Metallo-dep_hydrolases"/>
</dbReference>
<evidence type="ECO:0000256" key="1">
    <source>
        <dbReference type="ARBA" id="ARBA00001947"/>
    </source>
</evidence>
<keyword evidence="7" id="KW-1185">Reference proteome</keyword>
<dbReference type="Proteomes" id="UP001489902">
    <property type="component" value="Chromosome 5"/>
</dbReference>
<dbReference type="SUPFAM" id="SSF51556">
    <property type="entry name" value="Metallo-dependent hydrolases"/>
    <property type="match status" value="1"/>
</dbReference>
<evidence type="ECO:0000256" key="3">
    <source>
        <dbReference type="ARBA" id="ARBA00022801"/>
    </source>
</evidence>
<dbReference type="Pfam" id="PF01979">
    <property type="entry name" value="Amidohydro_1"/>
    <property type="match status" value="1"/>
</dbReference>
<reference evidence="6 7" key="1">
    <citation type="submission" date="2024-04" db="EMBL/GenBank/DDBJ databases">
        <title>Complete genome sequence of Fusarium acuminatum.</title>
        <authorList>
            <person name="Lan B."/>
        </authorList>
    </citation>
    <scope>NUCLEOTIDE SEQUENCE [LARGE SCALE GENOMIC DNA]</scope>
    <source>
        <strain evidence="6">1A</strain>
    </source>
</reference>
<dbReference type="InterPro" id="IPR006680">
    <property type="entry name" value="Amidohydro-rel"/>
</dbReference>
<name>A0ABZ2X8T2_9HYPO</name>
<keyword evidence="4" id="KW-0862">Zinc</keyword>
<dbReference type="PANTHER" id="PTHR11271:SF6">
    <property type="entry name" value="GUANINE DEAMINASE"/>
    <property type="match status" value="1"/>
</dbReference>